<reference evidence="1 2" key="1">
    <citation type="submission" date="2021-06" db="EMBL/GenBank/DDBJ databases">
        <authorList>
            <person name="Kallberg Y."/>
            <person name="Tangrot J."/>
            <person name="Rosling A."/>
        </authorList>
    </citation>
    <scope>NUCLEOTIDE SEQUENCE [LARGE SCALE GENOMIC DNA]</scope>
    <source>
        <strain evidence="1 2">120-4 pot B 10/14</strain>
    </source>
</reference>
<proteinExistence type="predicted"/>
<name>A0ABN7VRM3_GIGMA</name>
<dbReference type="Proteomes" id="UP000789901">
    <property type="component" value="Unassembled WGS sequence"/>
</dbReference>
<comment type="caution">
    <text evidence="1">The sequence shown here is derived from an EMBL/GenBank/DDBJ whole genome shotgun (WGS) entry which is preliminary data.</text>
</comment>
<evidence type="ECO:0000313" key="1">
    <source>
        <dbReference type="EMBL" id="CAG8794546.1"/>
    </source>
</evidence>
<keyword evidence="2" id="KW-1185">Reference proteome</keyword>
<organism evidence="1 2">
    <name type="scientific">Gigaspora margarita</name>
    <dbReference type="NCBI Taxonomy" id="4874"/>
    <lineage>
        <taxon>Eukaryota</taxon>
        <taxon>Fungi</taxon>
        <taxon>Fungi incertae sedis</taxon>
        <taxon>Mucoromycota</taxon>
        <taxon>Glomeromycotina</taxon>
        <taxon>Glomeromycetes</taxon>
        <taxon>Diversisporales</taxon>
        <taxon>Gigasporaceae</taxon>
        <taxon>Gigaspora</taxon>
    </lineage>
</organism>
<dbReference type="EMBL" id="CAJVQB010020489">
    <property type="protein sequence ID" value="CAG8794546.1"/>
    <property type="molecule type" value="Genomic_DNA"/>
</dbReference>
<accession>A0ABN7VRM3</accession>
<sequence length="60" mass="6941">MVDDKETTEKQKGKNKDKTLPIVNWIELYKRITRVGAVKKWLINKNPIVEDETEGALDSI</sequence>
<evidence type="ECO:0000313" key="2">
    <source>
        <dbReference type="Proteomes" id="UP000789901"/>
    </source>
</evidence>
<protein>
    <submittedName>
        <fullName evidence="1">24618_t:CDS:1</fullName>
    </submittedName>
</protein>
<gene>
    <name evidence="1" type="ORF">GMARGA_LOCUS21805</name>
</gene>